<keyword evidence="1" id="KW-0812">Transmembrane</keyword>
<feature type="transmembrane region" description="Helical" evidence="1">
    <location>
        <begin position="162"/>
        <end position="182"/>
    </location>
</feature>
<sequence>MRPSLSVAFLRAGEGARQSICDKWRAPGRFPTCFRMCSLANAAEATSQAMPRYPASNAMVKMMNGTESYGERLTILARIGFAARGMVYLLIGLFAIDVARLGGQPSDNQGVLGSLSQSSLGSFLLLLCAAGFAGYALWRLIEAALDPEHRSRSLKGRLERAGYAMSGIVYGALALAAVNLVLRKAPAAEGSPGDRTAQGWSAWLLDQPGGQAVLVICGVIFFFIALAQAVKAYQGRFDELAADVPVPEAVRWAGRIGYAARAIVFAMIGWFVINAALHADPDEAGGLGAALRQLRDQEHGPLLLFIVASGLALFGLFSIVEALYRHVRIDGSQLREIARTARQ</sequence>
<gene>
    <name evidence="3" type="ORF">FIL70_22290</name>
</gene>
<feature type="transmembrane region" description="Helical" evidence="1">
    <location>
        <begin position="258"/>
        <end position="277"/>
    </location>
</feature>
<keyword evidence="1" id="KW-0472">Membrane</keyword>
<feature type="transmembrane region" description="Helical" evidence="1">
    <location>
        <begin position="210"/>
        <end position="230"/>
    </location>
</feature>
<protein>
    <submittedName>
        <fullName evidence="3">DUF1206 domain-containing protein</fullName>
    </submittedName>
</protein>
<feature type="domain" description="DUF1206" evidence="2">
    <location>
        <begin position="161"/>
        <end position="233"/>
    </location>
</feature>
<feature type="domain" description="DUF1206" evidence="2">
    <location>
        <begin position="79"/>
        <end position="145"/>
    </location>
</feature>
<evidence type="ECO:0000313" key="3">
    <source>
        <dbReference type="EMBL" id="QDC39889.1"/>
    </source>
</evidence>
<name>A0A5B8CMM0_SPHSA</name>
<dbReference type="EMBL" id="CP041017">
    <property type="protein sequence ID" value="QDC39889.1"/>
    <property type="molecule type" value="Genomic_DNA"/>
</dbReference>
<reference evidence="3 4" key="1">
    <citation type="submission" date="2019-06" db="EMBL/GenBank/DDBJ databases">
        <title>Genome organization and adaptive potential of archetypical organophosphate degarding Sphingobium fuliginis ATCC 27551.</title>
        <authorList>
            <person name="Sarwar A."/>
            <person name="Parthasarathy S."/>
            <person name="Singh C."/>
            <person name="Siddavattam D."/>
        </authorList>
    </citation>
    <scope>NUCLEOTIDE SEQUENCE [LARGE SCALE GENOMIC DNA]</scope>
    <source>
        <strain evidence="3 4">ATCC 27551</strain>
    </source>
</reference>
<dbReference type="Proteomes" id="UP000311469">
    <property type="component" value="Chromosome cSF2"/>
</dbReference>
<dbReference type="AlphaFoldDB" id="A0A5B8CMM0"/>
<feature type="transmembrane region" description="Helical" evidence="1">
    <location>
        <begin position="81"/>
        <end position="99"/>
    </location>
</feature>
<evidence type="ECO:0000259" key="2">
    <source>
        <dbReference type="Pfam" id="PF06724"/>
    </source>
</evidence>
<feature type="transmembrane region" description="Helical" evidence="1">
    <location>
        <begin position="119"/>
        <end position="141"/>
    </location>
</feature>
<evidence type="ECO:0000256" key="1">
    <source>
        <dbReference type="SAM" id="Phobius"/>
    </source>
</evidence>
<feature type="transmembrane region" description="Helical" evidence="1">
    <location>
        <begin position="302"/>
        <end position="324"/>
    </location>
</feature>
<dbReference type="Pfam" id="PF06724">
    <property type="entry name" value="DUF1206"/>
    <property type="match status" value="3"/>
</dbReference>
<evidence type="ECO:0000313" key="4">
    <source>
        <dbReference type="Proteomes" id="UP000311469"/>
    </source>
</evidence>
<organism evidence="3 4">
    <name type="scientific">Sphingobium fuliginis ATCC 27551</name>
    <dbReference type="NCBI Taxonomy" id="1208342"/>
    <lineage>
        <taxon>Bacteria</taxon>
        <taxon>Pseudomonadati</taxon>
        <taxon>Pseudomonadota</taxon>
        <taxon>Alphaproteobacteria</taxon>
        <taxon>Sphingomonadales</taxon>
        <taxon>Sphingomonadaceae</taxon>
        <taxon>Sphingobium</taxon>
    </lineage>
</organism>
<proteinExistence type="predicted"/>
<accession>A0A5B8CMM0</accession>
<feature type="domain" description="DUF1206" evidence="2">
    <location>
        <begin position="256"/>
        <end position="325"/>
    </location>
</feature>
<dbReference type="InterPro" id="IPR009597">
    <property type="entry name" value="DUF1206"/>
</dbReference>
<keyword evidence="1" id="KW-1133">Transmembrane helix</keyword>
<dbReference type="KEGG" id="sufl:FIL70_22290"/>